<dbReference type="PROSITE" id="PS51257">
    <property type="entry name" value="PROKAR_LIPOPROTEIN"/>
    <property type="match status" value="1"/>
</dbReference>
<proteinExistence type="inferred from homology"/>
<evidence type="ECO:0000256" key="4">
    <source>
        <dbReference type="ARBA" id="ARBA00022660"/>
    </source>
</evidence>
<dbReference type="GO" id="GO:0005507">
    <property type="term" value="F:copper ion binding"/>
    <property type="evidence" value="ECO:0007669"/>
    <property type="project" value="InterPro"/>
</dbReference>
<dbReference type="PROSITE" id="PS00078">
    <property type="entry name" value="COX2"/>
    <property type="match status" value="1"/>
</dbReference>
<accession>A0A931I1A0</accession>
<dbReference type="Gene3D" id="2.60.40.420">
    <property type="entry name" value="Cupredoxins - blue copper proteins"/>
    <property type="match status" value="1"/>
</dbReference>
<evidence type="ECO:0000256" key="12">
    <source>
        <dbReference type="ARBA" id="ARBA00031399"/>
    </source>
</evidence>
<dbReference type="InterPro" id="IPR014222">
    <property type="entry name" value="Cyt_c_oxidase_su2"/>
</dbReference>
<evidence type="ECO:0000313" key="17">
    <source>
        <dbReference type="Proteomes" id="UP000631694"/>
    </source>
</evidence>
<keyword evidence="17" id="KW-1185">Reference proteome</keyword>
<dbReference type="GO" id="GO:0004129">
    <property type="term" value="F:cytochrome-c oxidase activity"/>
    <property type="evidence" value="ECO:0007669"/>
    <property type="project" value="UniProtKB-EC"/>
</dbReference>
<gene>
    <name evidence="16" type="primary">coxB</name>
    <name evidence="16" type="ORF">I5731_11060</name>
</gene>
<dbReference type="PANTHER" id="PTHR22888">
    <property type="entry name" value="CYTOCHROME C OXIDASE, SUBUNIT II"/>
    <property type="match status" value="1"/>
</dbReference>
<evidence type="ECO:0000256" key="13">
    <source>
        <dbReference type="ARBA" id="ARBA00047816"/>
    </source>
</evidence>
<keyword evidence="3" id="KW-0813">Transport</keyword>
<evidence type="ECO:0000256" key="10">
    <source>
        <dbReference type="ARBA" id="ARBA00023136"/>
    </source>
</evidence>
<dbReference type="GO" id="GO:0016491">
    <property type="term" value="F:oxidoreductase activity"/>
    <property type="evidence" value="ECO:0007669"/>
    <property type="project" value="InterPro"/>
</dbReference>
<evidence type="ECO:0000259" key="15">
    <source>
        <dbReference type="PROSITE" id="PS50857"/>
    </source>
</evidence>
<dbReference type="InterPro" id="IPR002429">
    <property type="entry name" value="CcO_II-like_C"/>
</dbReference>
<evidence type="ECO:0000256" key="3">
    <source>
        <dbReference type="ARBA" id="ARBA00022448"/>
    </source>
</evidence>
<sequence>MPGARRAAALAVSLLFAGCAGDHSTLDPAGPSARAVATLWWIMLGGSAVIFAATTAALVLAWTRPRIFGGDPSRPLVLWGGLILPSVILVALVFAAFALGERMIGRSGSTDLLRIEAEGRRWQWEFRYPGAGGLATIDTLHVPAGREIEFSVTSTDVIHSFWVPRLGGKIDAIPGHRNTIRLLADTPGRYGGVCAEFCGTGHTVMRFEVIAHAAEDYDAVLARLAAGEAPEEMPGDRP</sequence>
<dbReference type="Pfam" id="PF00116">
    <property type="entry name" value="COX2"/>
    <property type="match status" value="1"/>
</dbReference>
<keyword evidence="6" id="KW-0479">Metal-binding</keyword>
<evidence type="ECO:0000256" key="11">
    <source>
        <dbReference type="ARBA" id="ARBA00024688"/>
    </source>
</evidence>
<dbReference type="PROSITE" id="PS50857">
    <property type="entry name" value="COX2_CUA"/>
    <property type="match status" value="1"/>
</dbReference>
<dbReference type="InterPro" id="IPR045187">
    <property type="entry name" value="CcO_II"/>
</dbReference>
<feature type="transmembrane region" description="Helical" evidence="14">
    <location>
        <begin position="37"/>
        <end position="63"/>
    </location>
</feature>
<evidence type="ECO:0000256" key="9">
    <source>
        <dbReference type="ARBA" id="ARBA00023008"/>
    </source>
</evidence>
<keyword evidence="8 14" id="KW-1133">Transmembrane helix</keyword>
<dbReference type="PRINTS" id="PR01166">
    <property type="entry name" value="CYCOXIDASEII"/>
</dbReference>
<dbReference type="AlphaFoldDB" id="A0A931I1A0"/>
<keyword evidence="10 14" id="KW-0472">Membrane</keyword>
<comment type="function">
    <text evidence="11">Subunits I and II form the functional core of the enzyme complex. Electrons originating in cytochrome c are transferred via heme a and Cu(A) to the binuclear center formed by heme a3 and Cu(B).</text>
</comment>
<comment type="subcellular location">
    <subcellularLocation>
        <location evidence="1">Membrane</location>
        <topology evidence="1">Multi-pass membrane protein</topology>
    </subcellularLocation>
</comment>
<comment type="caution">
    <text evidence="16">The sequence shown here is derived from an EMBL/GenBank/DDBJ whole genome shotgun (WGS) entry which is preliminary data.</text>
</comment>
<evidence type="ECO:0000256" key="6">
    <source>
        <dbReference type="ARBA" id="ARBA00022723"/>
    </source>
</evidence>
<dbReference type="Proteomes" id="UP000631694">
    <property type="component" value="Unassembled WGS sequence"/>
</dbReference>
<protein>
    <recommendedName>
        <fullName evidence="12">Cytochrome aa3 subunit 2</fullName>
    </recommendedName>
</protein>
<comment type="catalytic activity">
    <reaction evidence="13">
        <text>4 Fe(II)-[cytochrome c] + O2 + 8 H(+)(in) = 4 Fe(III)-[cytochrome c] + 2 H2O + 4 H(+)(out)</text>
        <dbReference type="Rhea" id="RHEA:11436"/>
        <dbReference type="Rhea" id="RHEA-COMP:10350"/>
        <dbReference type="Rhea" id="RHEA-COMP:14399"/>
        <dbReference type="ChEBI" id="CHEBI:15377"/>
        <dbReference type="ChEBI" id="CHEBI:15378"/>
        <dbReference type="ChEBI" id="CHEBI:15379"/>
        <dbReference type="ChEBI" id="CHEBI:29033"/>
        <dbReference type="ChEBI" id="CHEBI:29034"/>
        <dbReference type="EC" id="7.1.1.9"/>
    </reaction>
</comment>
<evidence type="ECO:0000256" key="5">
    <source>
        <dbReference type="ARBA" id="ARBA00022692"/>
    </source>
</evidence>
<keyword evidence="7" id="KW-0249">Electron transport</keyword>
<name>A0A931I1A0_9HYPH</name>
<evidence type="ECO:0000256" key="1">
    <source>
        <dbReference type="ARBA" id="ARBA00004141"/>
    </source>
</evidence>
<dbReference type="InterPro" id="IPR008972">
    <property type="entry name" value="Cupredoxin"/>
</dbReference>
<feature type="domain" description="Cytochrome oxidase subunit II copper A binding" evidence="15">
    <location>
        <begin position="110"/>
        <end position="223"/>
    </location>
</feature>
<keyword evidence="4" id="KW-0679">Respiratory chain</keyword>
<evidence type="ECO:0000313" key="16">
    <source>
        <dbReference type="EMBL" id="MBH0238365.1"/>
    </source>
</evidence>
<organism evidence="16 17">
    <name type="scientific">Methylobrevis albus</name>
    <dbReference type="NCBI Taxonomy" id="2793297"/>
    <lineage>
        <taxon>Bacteria</taxon>
        <taxon>Pseudomonadati</taxon>
        <taxon>Pseudomonadota</taxon>
        <taxon>Alphaproteobacteria</taxon>
        <taxon>Hyphomicrobiales</taxon>
        <taxon>Pleomorphomonadaceae</taxon>
        <taxon>Methylobrevis</taxon>
    </lineage>
</organism>
<comment type="similarity">
    <text evidence="2">Belongs to the cytochrome c oxidase subunit 2 family.</text>
</comment>
<dbReference type="GO" id="GO:0016020">
    <property type="term" value="C:membrane"/>
    <property type="evidence" value="ECO:0007669"/>
    <property type="project" value="UniProtKB-SubCell"/>
</dbReference>
<dbReference type="InterPro" id="IPR001505">
    <property type="entry name" value="Copper_CuA"/>
</dbReference>
<dbReference type="CDD" id="cd04213">
    <property type="entry name" value="CuRO_CcO_Caa3_II"/>
    <property type="match status" value="1"/>
</dbReference>
<dbReference type="RefSeq" id="WP_197311445.1">
    <property type="nucleotide sequence ID" value="NZ_JADZLT010000050.1"/>
</dbReference>
<feature type="transmembrane region" description="Helical" evidence="14">
    <location>
        <begin position="75"/>
        <end position="99"/>
    </location>
</feature>
<dbReference type="EMBL" id="JADZLT010000050">
    <property type="protein sequence ID" value="MBH0238365.1"/>
    <property type="molecule type" value="Genomic_DNA"/>
</dbReference>
<evidence type="ECO:0000256" key="8">
    <source>
        <dbReference type="ARBA" id="ARBA00022989"/>
    </source>
</evidence>
<dbReference type="NCBIfam" id="TIGR02866">
    <property type="entry name" value="CoxB"/>
    <property type="match status" value="1"/>
</dbReference>
<reference evidence="16" key="1">
    <citation type="submission" date="2020-12" db="EMBL/GenBank/DDBJ databases">
        <title>Methylobrevis albus sp. nov., isolated from fresh water lack sediment.</title>
        <authorList>
            <person name="Zou Q."/>
        </authorList>
    </citation>
    <scope>NUCLEOTIDE SEQUENCE</scope>
    <source>
        <strain evidence="16">L22</strain>
    </source>
</reference>
<dbReference type="SUPFAM" id="SSF49503">
    <property type="entry name" value="Cupredoxins"/>
    <property type="match status" value="1"/>
</dbReference>
<dbReference type="InterPro" id="IPR034236">
    <property type="entry name" value="CuRO_CcO_Caa3_II"/>
</dbReference>
<evidence type="ECO:0000256" key="14">
    <source>
        <dbReference type="SAM" id="Phobius"/>
    </source>
</evidence>
<keyword evidence="5 14" id="KW-0812">Transmembrane</keyword>
<dbReference type="PANTHER" id="PTHR22888:SF9">
    <property type="entry name" value="CYTOCHROME C OXIDASE SUBUNIT 2"/>
    <property type="match status" value="1"/>
</dbReference>
<evidence type="ECO:0000256" key="7">
    <source>
        <dbReference type="ARBA" id="ARBA00022982"/>
    </source>
</evidence>
<dbReference type="GO" id="GO:0042773">
    <property type="term" value="P:ATP synthesis coupled electron transport"/>
    <property type="evidence" value="ECO:0007669"/>
    <property type="project" value="TreeGrafter"/>
</dbReference>
<evidence type="ECO:0000256" key="2">
    <source>
        <dbReference type="ARBA" id="ARBA00007866"/>
    </source>
</evidence>
<keyword evidence="9" id="KW-0186">Copper</keyword>